<sequence length="341" mass="38873">MDANSISITKSYSGQNDSLAGNVPATASARDSNRRPAGSALKRLKLNSTTILEDVDSQMEQQLENAQQRIQKSMPDCQLNDATISENYLVFRDSLCEWIEGFPNITSFAATLFDAVYRRGIDENILTFHRKFQLELDHAQTEVLICISFRIIRKYMVNPRVFAAPPAVQELLENLYEMMSMLKPKKVRAYTGTQLYKDMANQDCTPLADYLRGFFNCFHFEETFDWRQKFRRLEQQTLPQIAALVLKLARSHEKYQCALNQFILMDAHTHHLLNPKAAKFANMQDDAPIGVVLLVLYPALFRVDSQTQNSILIQQAVAVMQGYESLPSTLREELDSLATEG</sequence>
<accession>A0A5N7AQB2</accession>
<dbReference type="EMBL" id="ML736379">
    <property type="protein sequence ID" value="KAE8372051.1"/>
    <property type="molecule type" value="Genomic_DNA"/>
</dbReference>
<dbReference type="AlphaFoldDB" id="A0A5N7AQB2"/>
<dbReference type="OrthoDB" id="4755094at2759"/>
<keyword evidence="3" id="KW-1185">Reference proteome</keyword>
<protein>
    <submittedName>
        <fullName evidence="2">Uncharacterized protein</fullName>
    </submittedName>
</protein>
<proteinExistence type="predicted"/>
<evidence type="ECO:0000313" key="2">
    <source>
        <dbReference type="EMBL" id="KAE8372051.1"/>
    </source>
</evidence>
<organism evidence="2 3">
    <name type="scientific">Aspergillus bertholletiae</name>
    <dbReference type="NCBI Taxonomy" id="1226010"/>
    <lineage>
        <taxon>Eukaryota</taxon>
        <taxon>Fungi</taxon>
        <taxon>Dikarya</taxon>
        <taxon>Ascomycota</taxon>
        <taxon>Pezizomycotina</taxon>
        <taxon>Eurotiomycetes</taxon>
        <taxon>Eurotiomycetidae</taxon>
        <taxon>Eurotiales</taxon>
        <taxon>Aspergillaceae</taxon>
        <taxon>Aspergillus</taxon>
        <taxon>Aspergillus subgen. Circumdati</taxon>
    </lineage>
</organism>
<name>A0A5N7AQB2_9EURO</name>
<dbReference type="Proteomes" id="UP000326198">
    <property type="component" value="Unassembled WGS sequence"/>
</dbReference>
<evidence type="ECO:0000256" key="1">
    <source>
        <dbReference type="SAM" id="MobiDB-lite"/>
    </source>
</evidence>
<feature type="region of interest" description="Disordered" evidence="1">
    <location>
        <begin position="17"/>
        <end position="37"/>
    </location>
</feature>
<reference evidence="2 3" key="1">
    <citation type="submission" date="2019-04" db="EMBL/GenBank/DDBJ databases">
        <title>Friends and foes A comparative genomics studyof 23 Aspergillus species from section Flavi.</title>
        <authorList>
            <consortium name="DOE Joint Genome Institute"/>
            <person name="Kjaerbolling I."/>
            <person name="Vesth T."/>
            <person name="Frisvad J.C."/>
            <person name="Nybo J.L."/>
            <person name="Theobald S."/>
            <person name="Kildgaard S."/>
            <person name="Isbrandt T."/>
            <person name="Kuo A."/>
            <person name="Sato A."/>
            <person name="Lyhne E.K."/>
            <person name="Kogle M.E."/>
            <person name="Wiebenga A."/>
            <person name="Kun R.S."/>
            <person name="Lubbers R.J."/>
            <person name="Makela M.R."/>
            <person name="Barry K."/>
            <person name="Chovatia M."/>
            <person name="Clum A."/>
            <person name="Daum C."/>
            <person name="Haridas S."/>
            <person name="He G."/>
            <person name="LaButti K."/>
            <person name="Lipzen A."/>
            <person name="Mondo S."/>
            <person name="Riley R."/>
            <person name="Salamov A."/>
            <person name="Simmons B.A."/>
            <person name="Magnuson J.K."/>
            <person name="Henrissat B."/>
            <person name="Mortensen U.H."/>
            <person name="Larsen T.O."/>
            <person name="Devries R.P."/>
            <person name="Grigoriev I.V."/>
            <person name="Machida M."/>
            <person name="Baker S.E."/>
            <person name="Andersen M.R."/>
        </authorList>
    </citation>
    <scope>NUCLEOTIDE SEQUENCE [LARGE SCALE GENOMIC DNA]</scope>
    <source>
        <strain evidence="2 3">IBT 29228</strain>
    </source>
</reference>
<evidence type="ECO:0000313" key="3">
    <source>
        <dbReference type="Proteomes" id="UP000326198"/>
    </source>
</evidence>
<gene>
    <name evidence="2" type="ORF">BDV26DRAFT_302265</name>
</gene>